<proteinExistence type="predicted"/>
<evidence type="ECO:0000313" key="2">
    <source>
        <dbReference type="EMBL" id="KLU28128.1"/>
    </source>
</evidence>
<evidence type="ECO:0000256" key="1">
    <source>
        <dbReference type="SAM" id="SignalP"/>
    </source>
</evidence>
<reference evidence="2 3" key="1">
    <citation type="journal article" date="2015" name="Genome Announc.">
        <title>Draft Genome Sequence of Burkholderia sp. Strain PML1(12), an Ectomycorrhizosphere-Inhabiting Bacterium with Effective Mineral-Weathering Ability.</title>
        <authorList>
            <person name="Uroz S."/>
            <person name="Oger P."/>
        </authorList>
    </citation>
    <scope>NUCLEOTIDE SEQUENCE [LARGE SCALE GENOMIC DNA]</scope>
    <source>
        <strain evidence="3">PML1(12)</strain>
    </source>
</reference>
<feature type="signal peptide" evidence="1">
    <location>
        <begin position="1"/>
        <end position="23"/>
    </location>
</feature>
<keyword evidence="1" id="KW-0732">Signal</keyword>
<evidence type="ECO:0008006" key="4">
    <source>
        <dbReference type="Google" id="ProtNLM"/>
    </source>
</evidence>
<feature type="chain" id="PRO_5005251451" description="Lipoprotein" evidence="1">
    <location>
        <begin position="24"/>
        <end position="104"/>
    </location>
</feature>
<dbReference type="Proteomes" id="UP000035963">
    <property type="component" value="Unassembled WGS sequence"/>
</dbReference>
<protein>
    <recommendedName>
        <fullName evidence="4">Lipoprotein</fullName>
    </recommendedName>
</protein>
<comment type="caution">
    <text evidence="2">The sequence shown here is derived from an EMBL/GenBank/DDBJ whole genome shotgun (WGS) entry which is preliminary data.</text>
</comment>
<name>A0A0J1G779_9BURK</name>
<organism evidence="2 3">
    <name type="scientific">Caballeronia mineralivorans PML1(12)</name>
    <dbReference type="NCBI Taxonomy" id="908627"/>
    <lineage>
        <taxon>Bacteria</taxon>
        <taxon>Pseudomonadati</taxon>
        <taxon>Pseudomonadota</taxon>
        <taxon>Betaproteobacteria</taxon>
        <taxon>Burkholderiales</taxon>
        <taxon>Burkholderiaceae</taxon>
        <taxon>Caballeronia</taxon>
    </lineage>
</organism>
<sequence>MRHSIVCAALCNVLLLIPGCGSAPVEQPISAITHTRVVETRVAVPVPCVESVPASPVFLSDSDLLAAPNGSAVDRIWRDHLQRKEWEGVLTAQLIACAKSGVAK</sequence>
<dbReference type="AlphaFoldDB" id="A0A0J1G779"/>
<accession>A0A0J1G779</accession>
<dbReference type="PATRIC" id="fig|908627.4.peg.212"/>
<evidence type="ECO:0000313" key="3">
    <source>
        <dbReference type="Proteomes" id="UP000035963"/>
    </source>
</evidence>
<gene>
    <name evidence="2" type="ORF">EOS_00965</name>
</gene>
<keyword evidence="3" id="KW-1185">Reference proteome</keyword>
<dbReference type="EMBL" id="AEJF01000005">
    <property type="protein sequence ID" value="KLU28128.1"/>
    <property type="molecule type" value="Genomic_DNA"/>
</dbReference>